<evidence type="ECO:0000313" key="2">
    <source>
        <dbReference type="EMBL" id="KAF3836388.1"/>
    </source>
</evidence>
<proteinExistence type="predicted"/>
<protein>
    <submittedName>
        <fullName evidence="2">Uncharacterized protein</fullName>
    </submittedName>
</protein>
<sequence>MELCAEQVAASAASRSSERLSMPTFSLQPPPASRSSMEDFAVFFYLPIKRHQEIMDLTFSLQPAVEK</sequence>
<keyword evidence="3" id="KW-1185">Reference proteome</keyword>
<organism evidence="2 3">
    <name type="scientific">Dissostichus mawsoni</name>
    <name type="common">Antarctic cod</name>
    <dbReference type="NCBI Taxonomy" id="36200"/>
    <lineage>
        <taxon>Eukaryota</taxon>
        <taxon>Metazoa</taxon>
        <taxon>Chordata</taxon>
        <taxon>Craniata</taxon>
        <taxon>Vertebrata</taxon>
        <taxon>Euteleostomi</taxon>
        <taxon>Actinopterygii</taxon>
        <taxon>Neopterygii</taxon>
        <taxon>Teleostei</taxon>
        <taxon>Neoteleostei</taxon>
        <taxon>Acanthomorphata</taxon>
        <taxon>Eupercaria</taxon>
        <taxon>Perciformes</taxon>
        <taxon>Notothenioidei</taxon>
        <taxon>Nototheniidae</taxon>
        <taxon>Dissostichus</taxon>
    </lineage>
</organism>
<comment type="caution">
    <text evidence="2">The sequence shown here is derived from an EMBL/GenBank/DDBJ whole genome shotgun (WGS) entry which is preliminary data.</text>
</comment>
<accession>A0A7J5XJM4</accession>
<reference evidence="2 3" key="1">
    <citation type="submission" date="2020-03" db="EMBL/GenBank/DDBJ databases">
        <title>Dissostichus mawsoni Genome sequencing and assembly.</title>
        <authorList>
            <person name="Park H."/>
        </authorList>
    </citation>
    <scope>NUCLEOTIDE SEQUENCE [LARGE SCALE GENOMIC DNA]</scope>
    <source>
        <strain evidence="2">DM0001</strain>
        <tissue evidence="2">Muscle</tissue>
    </source>
</reference>
<evidence type="ECO:0000313" key="3">
    <source>
        <dbReference type="Proteomes" id="UP000518266"/>
    </source>
</evidence>
<dbReference type="AlphaFoldDB" id="A0A7J5XJM4"/>
<name>A0A7J5XJM4_DISMA</name>
<evidence type="ECO:0000256" key="1">
    <source>
        <dbReference type="SAM" id="MobiDB-lite"/>
    </source>
</evidence>
<dbReference type="EMBL" id="JAAKFY010000024">
    <property type="protein sequence ID" value="KAF3836388.1"/>
    <property type="molecule type" value="Genomic_DNA"/>
</dbReference>
<gene>
    <name evidence="2" type="ORF">F7725_028946</name>
</gene>
<dbReference type="Proteomes" id="UP000518266">
    <property type="component" value="Unassembled WGS sequence"/>
</dbReference>
<feature type="region of interest" description="Disordered" evidence="1">
    <location>
        <begin position="12"/>
        <end position="34"/>
    </location>
</feature>